<dbReference type="OrthoDB" id="4245645at2"/>
<reference evidence="2 3" key="1">
    <citation type="submission" date="2018-01" db="EMBL/GenBank/DDBJ databases">
        <title>Complete genome sequence of Streptomyces lunaelactis MM109T, a Ferroverdin A producer isolated from cave moonmilk deposits.</title>
        <authorList>
            <person name="Naome A."/>
            <person name="Martinet L."/>
            <person name="Maciejewska M."/>
            <person name="Anderssen S."/>
            <person name="Adam D."/>
            <person name="Tenconi E."/>
            <person name="Deflandre B."/>
            <person name="Arguelles-Arias A."/>
            <person name="Calusinska M."/>
            <person name="Copieters W."/>
            <person name="Karim L."/>
            <person name="Hanikenne M."/>
            <person name="Baurain D."/>
            <person name="van Wezel G."/>
            <person name="Smargiasso N."/>
            <person name="de Pauw E."/>
            <person name="Delfosse P."/>
            <person name="Rigali S."/>
        </authorList>
    </citation>
    <scope>NUCLEOTIDE SEQUENCE [LARGE SCALE GENOMIC DNA]</scope>
    <source>
        <strain evidence="2 3">MM109</strain>
    </source>
</reference>
<name>A0A2R4TDA9_9ACTN</name>
<evidence type="ECO:0000313" key="2">
    <source>
        <dbReference type="EMBL" id="AVZ77112.1"/>
    </source>
</evidence>
<accession>A0A2R4TDA9</accession>
<dbReference type="EMBL" id="CP026304">
    <property type="protein sequence ID" value="AVZ77112.1"/>
    <property type="molecule type" value="Genomic_DNA"/>
</dbReference>
<dbReference type="KEGG" id="slk:SLUN_38170"/>
<keyword evidence="3" id="KW-1185">Reference proteome</keyword>
<dbReference type="AlphaFoldDB" id="A0A2R4TDA9"/>
<gene>
    <name evidence="2" type="ORF">SLUN_38170</name>
</gene>
<dbReference type="RefSeq" id="WP_108154402.1">
    <property type="nucleotide sequence ID" value="NZ_CP026304.1"/>
</dbReference>
<evidence type="ECO:0000313" key="3">
    <source>
        <dbReference type="Proteomes" id="UP000244201"/>
    </source>
</evidence>
<proteinExistence type="predicted"/>
<sequence>MFKRDPEKAAARQAEREEKRKGRAEAAAQRQAEKDALKGWRRTHPAETTMNFAAMLHLWPTSKYGETGIGSVLGGQAEFVNAGAHKSWTATRLVGGVATLGTSAVLAGRKNKGAAVINLTFGNGAAQTYSVTPESGTLRAANQYVTAFNALAAQLAAEAGQQ</sequence>
<evidence type="ECO:0000256" key="1">
    <source>
        <dbReference type="SAM" id="MobiDB-lite"/>
    </source>
</evidence>
<feature type="compositionally biased region" description="Basic and acidic residues" evidence="1">
    <location>
        <begin position="1"/>
        <end position="24"/>
    </location>
</feature>
<dbReference type="GeneID" id="55661061"/>
<organism evidence="2 3">
    <name type="scientific">Streptomyces lunaelactis</name>
    <dbReference type="NCBI Taxonomy" id="1535768"/>
    <lineage>
        <taxon>Bacteria</taxon>
        <taxon>Bacillati</taxon>
        <taxon>Actinomycetota</taxon>
        <taxon>Actinomycetes</taxon>
        <taxon>Kitasatosporales</taxon>
        <taxon>Streptomycetaceae</taxon>
        <taxon>Streptomyces</taxon>
    </lineage>
</organism>
<protein>
    <submittedName>
        <fullName evidence="2">Uncharacterized protein</fullName>
    </submittedName>
</protein>
<dbReference type="Proteomes" id="UP000244201">
    <property type="component" value="Chromosome"/>
</dbReference>
<feature type="region of interest" description="Disordered" evidence="1">
    <location>
        <begin position="1"/>
        <end position="43"/>
    </location>
</feature>